<dbReference type="PROSITE" id="PS00101">
    <property type="entry name" value="HEXAPEP_TRANSFERASES"/>
    <property type="match status" value="1"/>
</dbReference>
<evidence type="ECO:0000256" key="4">
    <source>
        <dbReference type="ARBA" id="ARBA00023315"/>
    </source>
</evidence>
<keyword evidence="2 5" id="KW-0808">Transferase</keyword>
<dbReference type="GO" id="GO:0008870">
    <property type="term" value="F:galactoside O-acetyltransferase activity"/>
    <property type="evidence" value="ECO:0007669"/>
    <property type="project" value="TreeGrafter"/>
</dbReference>
<dbReference type="Gene3D" id="2.160.10.10">
    <property type="entry name" value="Hexapeptide repeat proteins"/>
    <property type="match status" value="1"/>
</dbReference>
<protein>
    <recommendedName>
        <fullName evidence="5">Acetyltransferase</fullName>
        <ecNumber evidence="5">2.3.1.-</ecNumber>
    </recommendedName>
</protein>
<dbReference type="Proteomes" id="UP000284178">
    <property type="component" value="Unassembled WGS sequence"/>
</dbReference>
<dbReference type="Pfam" id="PF12464">
    <property type="entry name" value="Mac"/>
    <property type="match status" value="1"/>
</dbReference>
<evidence type="ECO:0000313" key="7">
    <source>
        <dbReference type="EMBL" id="RGR72358.1"/>
    </source>
</evidence>
<dbReference type="InterPro" id="IPR024688">
    <property type="entry name" value="Mac_dom"/>
</dbReference>
<dbReference type="CDD" id="cd03357">
    <property type="entry name" value="LbH_MAT_GAT"/>
    <property type="match status" value="1"/>
</dbReference>
<evidence type="ECO:0000256" key="3">
    <source>
        <dbReference type="ARBA" id="ARBA00022737"/>
    </source>
</evidence>
<evidence type="ECO:0000256" key="1">
    <source>
        <dbReference type="ARBA" id="ARBA00007274"/>
    </source>
</evidence>
<proteinExistence type="inferred from homology"/>
<dbReference type="InterPro" id="IPR039369">
    <property type="entry name" value="LacA-like"/>
</dbReference>
<dbReference type="RefSeq" id="WP_117895409.1">
    <property type="nucleotide sequence ID" value="NZ_CABJCV010000015.1"/>
</dbReference>
<accession>A0A412FW13</accession>
<keyword evidence="4 5" id="KW-0012">Acyltransferase</keyword>
<feature type="domain" description="Maltose/galactoside acetyltransferase" evidence="6">
    <location>
        <begin position="4"/>
        <end position="58"/>
    </location>
</feature>
<dbReference type="EC" id="2.3.1.-" evidence="5"/>
<dbReference type="PANTHER" id="PTHR43017:SF1">
    <property type="entry name" value="ACETYLTRANSFERASE YJL218W-RELATED"/>
    <property type="match status" value="1"/>
</dbReference>
<dbReference type="SMART" id="SM01266">
    <property type="entry name" value="Mac"/>
    <property type="match status" value="1"/>
</dbReference>
<evidence type="ECO:0000256" key="2">
    <source>
        <dbReference type="ARBA" id="ARBA00022679"/>
    </source>
</evidence>
<dbReference type="InterPro" id="IPR001451">
    <property type="entry name" value="Hexapep"/>
</dbReference>
<comment type="caution">
    <text evidence="7">The sequence shown here is derived from an EMBL/GenBank/DDBJ whole genome shotgun (WGS) entry which is preliminary data.</text>
</comment>
<dbReference type="AlphaFoldDB" id="A0A412FW13"/>
<comment type="similarity">
    <text evidence="1 5">Belongs to the transferase hexapeptide repeat family.</text>
</comment>
<dbReference type="EMBL" id="QRUP01000015">
    <property type="protein sequence ID" value="RGR72358.1"/>
    <property type="molecule type" value="Genomic_DNA"/>
</dbReference>
<dbReference type="SUPFAM" id="SSF51161">
    <property type="entry name" value="Trimeric LpxA-like enzymes"/>
    <property type="match status" value="1"/>
</dbReference>
<dbReference type="PANTHER" id="PTHR43017">
    <property type="entry name" value="GALACTOSIDE O-ACETYLTRANSFERASE"/>
    <property type="match status" value="1"/>
</dbReference>
<dbReference type="GeneID" id="83016099"/>
<dbReference type="Pfam" id="PF00132">
    <property type="entry name" value="Hexapep"/>
    <property type="match status" value="1"/>
</dbReference>
<reference evidence="7 8" key="1">
    <citation type="submission" date="2018-08" db="EMBL/GenBank/DDBJ databases">
        <title>A genome reference for cultivated species of the human gut microbiota.</title>
        <authorList>
            <person name="Zou Y."/>
            <person name="Xue W."/>
            <person name="Luo G."/>
        </authorList>
    </citation>
    <scope>NUCLEOTIDE SEQUENCE [LARGE SCALE GENOMIC DNA]</scope>
    <source>
        <strain evidence="7 8">AF24-29</strain>
    </source>
</reference>
<gene>
    <name evidence="7" type="ORF">DWY25_11915</name>
</gene>
<dbReference type="InterPro" id="IPR018357">
    <property type="entry name" value="Hexapep_transf_CS"/>
</dbReference>
<evidence type="ECO:0000256" key="5">
    <source>
        <dbReference type="RuleBase" id="RU367021"/>
    </source>
</evidence>
<keyword evidence="8" id="KW-1185">Reference proteome</keyword>
<name>A0A412FW13_9FIRM</name>
<dbReference type="InterPro" id="IPR011004">
    <property type="entry name" value="Trimer_LpxA-like_sf"/>
</dbReference>
<organism evidence="7 8">
    <name type="scientific">Holdemania filiformis</name>
    <dbReference type="NCBI Taxonomy" id="61171"/>
    <lineage>
        <taxon>Bacteria</taxon>
        <taxon>Bacillati</taxon>
        <taxon>Bacillota</taxon>
        <taxon>Erysipelotrichia</taxon>
        <taxon>Erysipelotrichales</taxon>
        <taxon>Erysipelotrichaceae</taxon>
        <taxon>Holdemania</taxon>
    </lineage>
</organism>
<sequence length="201" mass="22502">MNEQAKMLAGKLYTAQDPQLAEEHRRALRLTRRYNMTEEDQTEEREALMQELLGSVGEDVVIMPPFRCDYGTQIEIGDHFFANYDCLFLDVCSIKIGDHVMLGPRVCLYTAAHPLSAEVRDTGLEYGKPITIGHSVWIGGNVIVNPGVTIGNDVVIGAGSVVTRDLPDGVIAAGNPCRVLRPLTEEDRQFWRARQQEWQTD</sequence>
<keyword evidence="3" id="KW-0677">Repeat</keyword>
<evidence type="ECO:0000259" key="6">
    <source>
        <dbReference type="SMART" id="SM01266"/>
    </source>
</evidence>
<dbReference type="FunFam" id="2.160.10.10:FF:000008">
    <property type="entry name" value="Maltose O-acetyltransferase"/>
    <property type="match status" value="1"/>
</dbReference>
<evidence type="ECO:0000313" key="8">
    <source>
        <dbReference type="Proteomes" id="UP000284178"/>
    </source>
</evidence>